<keyword evidence="2" id="KW-1185">Reference proteome</keyword>
<dbReference type="EnsemblMetazoa" id="GPAI026101-RA">
    <property type="protein sequence ID" value="GPAI026101-PA"/>
    <property type="gene ID" value="GPAI026101"/>
</dbReference>
<dbReference type="AlphaFoldDB" id="A0A1A9ZV99"/>
<name>A0A1A9ZV99_GLOPL</name>
<sequence length="75" mass="8623">MLLVPLCVFIILPNEELEIKEPATSINLPKLDSIHGGEQQQLEKKNNFNWLVHCILIYLRDKLVVQGFLALNQEP</sequence>
<accession>A0A1A9ZV99</accession>
<dbReference type="Proteomes" id="UP000092445">
    <property type="component" value="Unassembled WGS sequence"/>
</dbReference>
<organism evidence="1 2">
    <name type="scientific">Glossina pallidipes</name>
    <name type="common">Tsetse fly</name>
    <dbReference type="NCBI Taxonomy" id="7398"/>
    <lineage>
        <taxon>Eukaryota</taxon>
        <taxon>Metazoa</taxon>
        <taxon>Ecdysozoa</taxon>
        <taxon>Arthropoda</taxon>
        <taxon>Hexapoda</taxon>
        <taxon>Insecta</taxon>
        <taxon>Pterygota</taxon>
        <taxon>Neoptera</taxon>
        <taxon>Endopterygota</taxon>
        <taxon>Diptera</taxon>
        <taxon>Brachycera</taxon>
        <taxon>Muscomorpha</taxon>
        <taxon>Hippoboscoidea</taxon>
        <taxon>Glossinidae</taxon>
        <taxon>Glossina</taxon>
    </lineage>
</organism>
<reference evidence="1" key="2">
    <citation type="submission" date="2020-05" db="UniProtKB">
        <authorList>
            <consortium name="EnsemblMetazoa"/>
        </authorList>
    </citation>
    <scope>IDENTIFICATION</scope>
    <source>
        <strain evidence="1">IAEA</strain>
    </source>
</reference>
<reference evidence="2" key="1">
    <citation type="submission" date="2014-03" db="EMBL/GenBank/DDBJ databases">
        <authorList>
            <person name="Aksoy S."/>
            <person name="Warren W."/>
            <person name="Wilson R.K."/>
        </authorList>
    </citation>
    <scope>NUCLEOTIDE SEQUENCE [LARGE SCALE GENOMIC DNA]</scope>
    <source>
        <strain evidence="2">IAEA</strain>
    </source>
</reference>
<protein>
    <submittedName>
        <fullName evidence="1">Uncharacterized protein</fullName>
    </submittedName>
</protein>
<proteinExistence type="predicted"/>
<dbReference type="VEuPathDB" id="VectorBase:GPAI026101"/>
<evidence type="ECO:0000313" key="2">
    <source>
        <dbReference type="Proteomes" id="UP000092445"/>
    </source>
</evidence>
<evidence type="ECO:0000313" key="1">
    <source>
        <dbReference type="EnsemblMetazoa" id="GPAI026101-PA"/>
    </source>
</evidence>